<feature type="binding site" evidence="10">
    <location>
        <position position="75"/>
    </location>
    <ligand>
        <name>Na(+)</name>
        <dbReference type="ChEBI" id="CHEBI:29101"/>
        <note>structural</note>
    </ligand>
</feature>
<evidence type="ECO:0000256" key="3">
    <source>
        <dbReference type="ARBA" id="ARBA00022692"/>
    </source>
</evidence>
<feature type="transmembrane region" description="Helical" evidence="10">
    <location>
        <begin position="97"/>
        <end position="121"/>
    </location>
</feature>
<evidence type="ECO:0000313" key="11">
    <source>
        <dbReference type="EMBL" id="AEG59930.1"/>
    </source>
</evidence>
<evidence type="ECO:0000256" key="5">
    <source>
        <dbReference type="ARBA" id="ARBA00023136"/>
    </source>
</evidence>
<dbReference type="STRING" id="696281.Desru_1666"/>
<organism evidence="11 12">
    <name type="scientific">Desulforamulus ruminis (strain ATCC 23193 / DSM 2154 / NCIMB 8452 / DL)</name>
    <name type="common">Desulfotomaculum ruminis</name>
    <dbReference type="NCBI Taxonomy" id="696281"/>
    <lineage>
        <taxon>Bacteria</taxon>
        <taxon>Bacillati</taxon>
        <taxon>Bacillota</taxon>
        <taxon>Clostridia</taxon>
        <taxon>Eubacteriales</taxon>
        <taxon>Peptococcaceae</taxon>
        <taxon>Desulforamulus</taxon>
    </lineage>
</organism>
<evidence type="ECO:0000256" key="8">
    <source>
        <dbReference type="ARBA" id="ARBA00035585"/>
    </source>
</evidence>
<keyword evidence="10" id="KW-0813">Transport</keyword>
<dbReference type="GO" id="GO:0046872">
    <property type="term" value="F:metal ion binding"/>
    <property type="evidence" value="ECO:0007669"/>
    <property type="project" value="UniProtKB-KW"/>
</dbReference>
<dbReference type="NCBIfam" id="TIGR00494">
    <property type="entry name" value="crcB"/>
    <property type="match status" value="1"/>
</dbReference>
<dbReference type="GO" id="GO:0062054">
    <property type="term" value="F:fluoride channel activity"/>
    <property type="evidence" value="ECO:0007669"/>
    <property type="project" value="UniProtKB-UniRule"/>
</dbReference>
<evidence type="ECO:0000256" key="10">
    <source>
        <dbReference type="HAMAP-Rule" id="MF_00454"/>
    </source>
</evidence>
<evidence type="ECO:0000256" key="4">
    <source>
        <dbReference type="ARBA" id="ARBA00022989"/>
    </source>
</evidence>
<dbReference type="eggNOG" id="COG0239">
    <property type="taxonomic scope" value="Bacteria"/>
</dbReference>
<reference evidence="11 12" key="2">
    <citation type="journal article" date="2012" name="Stand. Genomic Sci.">
        <title>Complete genome sequence of the sulfate-reducing firmicute Desulfotomaculum ruminis type strain (DL(T)).</title>
        <authorList>
            <person name="Spring S."/>
            <person name="Visser M."/>
            <person name="Lu M."/>
            <person name="Copeland A."/>
            <person name="Lapidus A."/>
            <person name="Lucas S."/>
            <person name="Cheng J.F."/>
            <person name="Han C."/>
            <person name="Tapia R."/>
            <person name="Goodwin L.A."/>
            <person name="Pitluck S."/>
            <person name="Ivanova N."/>
            <person name="Land M."/>
            <person name="Hauser L."/>
            <person name="Larimer F."/>
            <person name="Rohde M."/>
            <person name="Goker M."/>
            <person name="Detter J.C."/>
            <person name="Kyrpides N.C."/>
            <person name="Woyke T."/>
            <person name="Schaap P.J."/>
            <person name="Plugge C.M."/>
            <person name="Muyzer G."/>
            <person name="Kuever J."/>
            <person name="Pereira I.A."/>
            <person name="Parshina S.N."/>
            <person name="Bernier-Latmani R."/>
            <person name="Stams A.J."/>
            <person name="Klenk H.P."/>
        </authorList>
    </citation>
    <scope>NUCLEOTIDE SEQUENCE [LARGE SCALE GENOMIC DNA]</scope>
    <source>
        <strain evidence="12">ATCC 23193 / DSM 2154 / NCIB 8452 / DL</strain>
    </source>
</reference>
<keyword evidence="3 10" id="KW-0812">Transmembrane</keyword>
<dbReference type="Proteomes" id="UP000009234">
    <property type="component" value="Chromosome"/>
</dbReference>
<proteinExistence type="inferred from homology"/>
<evidence type="ECO:0000256" key="2">
    <source>
        <dbReference type="ARBA" id="ARBA00022475"/>
    </source>
</evidence>
<dbReference type="InterPro" id="IPR003691">
    <property type="entry name" value="FluC"/>
</dbReference>
<dbReference type="HAMAP" id="MF_00454">
    <property type="entry name" value="FluC"/>
    <property type="match status" value="1"/>
</dbReference>
<gene>
    <name evidence="10" type="primary">fluC</name>
    <name evidence="10" type="synonym">crcB</name>
    <name evidence="11" type="ordered locus">Desru_1666</name>
</gene>
<keyword evidence="10" id="KW-0479">Metal-binding</keyword>
<keyword evidence="5 10" id="KW-0472">Membrane</keyword>
<comment type="subcellular location">
    <subcellularLocation>
        <location evidence="1 10">Cell membrane</location>
        <topology evidence="1 10">Multi-pass membrane protein</topology>
    </subcellularLocation>
</comment>
<dbReference type="Pfam" id="PF02537">
    <property type="entry name" value="CRCB"/>
    <property type="match status" value="1"/>
</dbReference>
<dbReference type="PANTHER" id="PTHR28259:SF1">
    <property type="entry name" value="FLUORIDE EXPORT PROTEIN 1-RELATED"/>
    <property type="match status" value="1"/>
</dbReference>
<feature type="binding site" evidence="10">
    <location>
        <position position="78"/>
    </location>
    <ligand>
        <name>Na(+)</name>
        <dbReference type="ChEBI" id="CHEBI:29101"/>
        <note>structural</note>
    </ligand>
</feature>
<dbReference type="PANTHER" id="PTHR28259">
    <property type="entry name" value="FLUORIDE EXPORT PROTEIN 1-RELATED"/>
    <property type="match status" value="1"/>
</dbReference>
<dbReference type="KEGG" id="dru:Desru_1666"/>
<comment type="function">
    <text evidence="9 10">Fluoride-specific ion channel. Important for reducing fluoride concentration in the cell, thus reducing its toxicity.</text>
</comment>
<accession>F6DSF1</accession>
<comment type="catalytic activity">
    <reaction evidence="8">
        <text>fluoride(in) = fluoride(out)</text>
        <dbReference type="Rhea" id="RHEA:76159"/>
        <dbReference type="ChEBI" id="CHEBI:17051"/>
    </reaction>
    <physiologicalReaction direction="left-to-right" evidence="8">
        <dbReference type="Rhea" id="RHEA:76160"/>
    </physiologicalReaction>
</comment>
<protein>
    <recommendedName>
        <fullName evidence="10">Fluoride-specific ion channel FluC</fullName>
    </recommendedName>
</protein>
<keyword evidence="12" id="KW-1185">Reference proteome</keyword>
<dbReference type="GO" id="GO:0140114">
    <property type="term" value="P:cellular detoxification of fluoride"/>
    <property type="evidence" value="ECO:0007669"/>
    <property type="project" value="UniProtKB-UniRule"/>
</dbReference>
<sequence>MMNYLVVGLGGILGSISRYALSSFVSGLNKTAFPYGTLSVNLIGCFLLSFIAYGSILKWNLPKRYILAINTGFIGSFTTFSTFSLEALNLIIEGKLILAIAYVLVSVMAGLTLSWLGIYASTKIYQKARLRTGM</sequence>
<evidence type="ECO:0000256" key="1">
    <source>
        <dbReference type="ARBA" id="ARBA00004651"/>
    </source>
</evidence>
<dbReference type="HOGENOM" id="CLU_114342_3_2_9"/>
<keyword evidence="10" id="KW-0915">Sodium</keyword>
<keyword evidence="10" id="KW-0406">Ion transport</keyword>
<evidence type="ECO:0000256" key="9">
    <source>
        <dbReference type="ARBA" id="ARBA00049940"/>
    </source>
</evidence>
<keyword evidence="4 10" id="KW-1133">Transmembrane helix</keyword>
<comment type="similarity">
    <text evidence="7 10">Belongs to the fluoride channel Fluc/FEX (TC 1.A.43) family.</text>
</comment>
<name>F6DSF1_DESRL</name>
<reference evidence="12" key="1">
    <citation type="submission" date="2011-05" db="EMBL/GenBank/DDBJ databases">
        <title>Complete sequence of Desulfotomaculum ruminis DSM 2154.</title>
        <authorList>
            <person name="Lucas S."/>
            <person name="Copeland A."/>
            <person name="Lapidus A."/>
            <person name="Cheng J.-F."/>
            <person name="Goodwin L."/>
            <person name="Pitluck S."/>
            <person name="Lu M."/>
            <person name="Detter J.C."/>
            <person name="Han C."/>
            <person name="Tapia R."/>
            <person name="Land M."/>
            <person name="Hauser L."/>
            <person name="Kyrpides N."/>
            <person name="Ivanova N."/>
            <person name="Mikhailova N."/>
            <person name="Pagani I."/>
            <person name="Stams A.J.M."/>
            <person name="Plugge C.M."/>
            <person name="Muyzer G."/>
            <person name="Kuever J."/>
            <person name="Parshina S.N."/>
            <person name="Ivanova A.E."/>
            <person name="Nazina T.N."/>
            <person name="Brambilla E."/>
            <person name="Spring S."/>
            <person name="Klenk H.-P."/>
            <person name="Woyke T."/>
        </authorList>
    </citation>
    <scope>NUCLEOTIDE SEQUENCE [LARGE SCALE GENOMIC DNA]</scope>
    <source>
        <strain evidence="12">ATCC 23193 / DSM 2154 / NCIB 8452 / DL</strain>
    </source>
</reference>
<dbReference type="AlphaFoldDB" id="F6DSF1"/>
<keyword evidence="6 10" id="KW-0407">Ion channel</keyword>
<feature type="transmembrane region" description="Helical" evidence="10">
    <location>
        <begin position="32"/>
        <end position="53"/>
    </location>
</feature>
<evidence type="ECO:0000256" key="7">
    <source>
        <dbReference type="ARBA" id="ARBA00035120"/>
    </source>
</evidence>
<evidence type="ECO:0000313" key="12">
    <source>
        <dbReference type="Proteomes" id="UP000009234"/>
    </source>
</evidence>
<comment type="activity regulation">
    <text evidence="10">Na(+) is not transported, but it plays an essential structural role and its presence is essential for fluoride channel function.</text>
</comment>
<feature type="transmembrane region" description="Helical" evidence="10">
    <location>
        <begin position="65"/>
        <end position="85"/>
    </location>
</feature>
<dbReference type="GO" id="GO:0005886">
    <property type="term" value="C:plasma membrane"/>
    <property type="evidence" value="ECO:0007669"/>
    <property type="project" value="UniProtKB-SubCell"/>
</dbReference>
<keyword evidence="2 10" id="KW-1003">Cell membrane</keyword>
<evidence type="ECO:0000256" key="6">
    <source>
        <dbReference type="ARBA" id="ARBA00023303"/>
    </source>
</evidence>
<dbReference type="EMBL" id="CP002780">
    <property type="protein sequence ID" value="AEG59930.1"/>
    <property type="molecule type" value="Genomic_DNA"/>
</dbReference>